<sequence>MTERNETNKGTDKVIRAMTNDGAFRVISALTTETVRGAIASQKAKGAVASRFGELVTGAILIREAMSPNLRVQGILKGASGKGSLVADAHPDGTNRGLVGFSGETGEDMAGGKGALLKMMRTLPNGALHQGIVEVSFETPDGGISGALMAYMQHSEQIVSTIAVATLLEGDEVVAAGGYIVELLPEVERGPLMIMTQRLEDFPKLDELLRKGDLSPDLLIEELLYGMPYTLLAESELRYACHCSELRVLSSLATLPRSDIEELLRDNKPLEITCDYCRKEYGIQPSQLKALLMAS</sequence>
<dbReference type="PANTHER" id="PTHR30111:SF1">
    <property type="entry name" value="33 KDA CHAPERONIN"/>
    <property type="match status" value="1"/>
</dbReference>
<keyword evidence="5" id="KW-0676">Redox-active center</keyword>
<dbReference type="GO" id="GO:0051082">
    <property type="term" value="F:unfolded protein binding"/>
    <property type="evidence" value="ECO:0007669"/>
    <property type="project" value="InterPro"/>
</dbReference>
<accession>A0A6N7PWE3</accession>
<keyword evidence="3" id="KW-1015">Disulfide bond</keyword>
<keyword evidence="4" id="KW-0143">Chaperone</keyword>
<reference evidence="6 7" key="1">
    <citation type="submission" date="2019-10" db="EMBL/GenBank/DDBJ databases">
        <title>A soil myxobacterium in the family Polyangiaceae.</title>
        <authorList>
            <person name="Li Y."/>
            <person name="Wang J."/>
        </authorList>
    </citation>
    <scope>NUCLEOTIDE SEQUENCE [LARGE SCALE GENOMIC DNA]</scope>
    <source>
        <strain evidence="6 7">DSM 14734</strain>
    </source>
</reference>
<dbReference type="Pfam" id="PF01430">
    <property type="entry name" value="HSP33"/>
    <property type="match status" value="1"/>
</dbReference>
<comment type="caution">
    <text evidence="6">The sequence shown here is derived from an EMBL/GenBank/DDBJ whole genome shotgun (WGS) entry which is preliminary data.</text>
</comment>
<evidence type="ECO:0000256" key="2">
    <source>
        <dbReference type="ARBA" id="ARBA00022833"/>
    </source>
</evidence>
<evidence type="ECO:0000256" key="1">
    <source>
        <dbReference type="ARBA" id="ARBA00022490"/>
    </source>
</evidence>
<dbReference type="GO" id="GO:0042026">
    <property type="term" value="P:protein refolding"/>
    <property type="evidence" value="ECO:0007669"/>
    <property type="project" value="TreeGrafter"/>
</dbReference>
<proteinExistence type="predicted"/>
<evidence type="ECO:0000256" key="3">
    <source>
        <dbReference type="ARBA" id="ARBA00023157"/>
    </source>
</evidence>
<dbReference type="InterPro" id="IPR016154">
    <property type="entry name" value="Heat_shock_Hsp33_C"/>
</dbReference>
<dbReference type="GO" id="GO:0005737">
    <property type="term" value="C:cytoplasm"/>
    <property type="evidence" value="ECO:0007669"/>
    <property type="project" value="InterPro"/>
</dbReference>
<protein>
    <submittedName>
        <fullName evidence="6">Hsp33 family molecular chaperone HslO</fullName>
    </submittedName>
</protein>
<dbReference type="AlphaFoldDB" id="A0A6N7PWE3"/>
<evidence type="ECO:0000256" key="5">
    <source>
        <dbReference type="ARBA" id="ARBA00023284"/>
    </source>
</evidence>
<dbReference type="Gene3D" id="3.55.30.10">
    <property type="entry name" value="Hsp33 domain"/>
    <property type="match status" value="1"/>
</dbReference>
<dbReference type="InterPro" id="IPR000397">
    <property type="entry name" value="Heat_shock_Hsp33"/>
</dbReference>
<dbReference type="PANTHER" id="PTHR30111">
    <property type="entry name" value="33 KDA CHAPERONIN"/>
    <property type="match status" value="1"/>
</dbReference>
<dbReference type="InterPro" id="IPR016153">
    <property type="entry name" value="Heat_shock_Hsp33_N"/>
</dbReference>
<dbReference type="Gene3D" id="3.90.1280.10">
    <property type="entry name" value="HSP33 redox switch-like"/>
    <property type="match status" value="1"/>
</dbReference>
<gene>
    <name evidence="6" type="ORF">GF068_30980</name>
</gene>
<dbReference type="SUPFAM" id="SSF64397">
    <property type="entry name" value="Hsp33 domain"/>
    <property type="match status" value="1"/>
</dbReference>
<keyword evidence="2" id="KW-0862">Zinc</keyword>
<organism evidence="6 7">
    <name type="scientific">Polyangium spumosum</name>
    <dbReference type="NCBI Taxonomy" id="889282"/>
    <lineage>
        <taxon>Bacteria</taxon>
        <taxon>Pseudomonadati</taxon>
        <taxon>Myxococcota</taxon>
        <taxon>Polyangia</taxon>
        <taxon>Polyangiales</taxon>
        <taxon>Polyangiaceae</taxon>
        <taxon>Polyangium</taxon>
    </lineage>
</organism>
<dbReference type="EMBL" id="WJIE01000011">
    <property type="protein sequence ID" value="MRG96313.1"/>
    <property type="molecule type" value="Genomic_DNA"/>
</dbReference>
<dbReference type="GO" id="GO:0044183">
    <property type="term" value="F:protein folding chaperone"/>
    <property type="evidence" value="ECO:0007669"/>
    <property type="project" value="TreeGrafter"/>
</dbReference>
<keyword evidence="1" id="KW-0963">Cytoplasm</keyword>
<evidence type="ECO:0000313" key="6">
    <source>
        <dbReference type="EMBL" id="MRG96313.1"/>
    </source>
</evidence>
<dbReference type="OrthoDB" id="9793753at2"/>
<dbReference type="SUPFAM" id="SSF118352">
    <property type="entry name" value="HSP33 redox switch-like"/>
    <property type="match status" value="1"/>
</dbReference>
<dbReference type="RefSeq" id="WP_153823124.1">
    <property type="nucleotide sequence ID" value="NZ_WJIE01000011.1"/>
</dbReference>
<evidence type="ECO:0000313" key="7">
    <source>
        <dbReference type="Proteomes" id="UP000440224"/>
    </source>
</evidence>
<name>A0A6N7PWE3_9BACT</name>
<evidence type="ECO:0000256" key="4">
    <source>
        <dbReference type="ARBA" id="ARBA00023186"/>
    </source>
</evidence>
<keyword evidence="7" id="KW-1185">Reference proteome</keyword>
<dbReference type="Proteomes" id="UP000440224">
    <property type="component" value="Unassembled WGS sequence"/>
</dbReference>